<evidence type="ECO:0000256" key="2">
    <source>
        <dbReference type="ARBA" id="ARBA00023125"/>
    </source>
</evidence>
<gene>
    <name evidence="6" type="ORF">B7P34_06965</name>
</gene>
<dbReference type="PANTHER" id="PTHR47506:SF1">
    <property type="entry name" value="HTH-TYPE TRANSCRIPTIONAL REGULATOR YJDC"/>
    <property type="match status" value="1"/>
</dbReference>
<dbReference type="Pfam" id="PF00440">
    <property type="entry name" value="TetR_N"/>
    <property type="match status" value="1"/>
</dbReference>
<proteinExistence type="predicted"/>
<dbReference type="GO" id="GO:0003677">
    <property type="term" value="F:DNA binding"/>
    <property type="evidence" value="ECO:0007669"/>
    <property type="project" value="UniProtKB-UniRule"/>
</dbReference>
<feature type="domain" description="HTH tetR-type" evidence="5">
    <location>
        <begin position="4"/>
        <end position="64"/>
    </location>
</feature>
<dbReference type="PANTHER" id="PTHR47506">
    <property type="entry name" value="TRANSCRIPTIONAL REGULATORY PROTEIN"/>
    <property type="match status" value="1"/>
</dbReference>
<dbReference type="PROSITE" id="PS50977">
    <property type="entry name" value="HTH_TETR_2"/>
    <property type="match status" value="1"/>
</dbReference>
<reference evidence="6 7" key="1">
    <citation type="submission" date="2018-03" db="EMBL/GenBank/DDBJ databases">
        <title>Chitinolytic properties of Streptosporangium nondiastaticum TBG75A20.</title>
        <authorList>
            <person name="Gayathri V."/>
            <person name="Shiburaj S."/>
        </authorList>
    </citation>
    <scope>NUCLEOTIDE SEQUENCE [LARGE SCALE GENOMIC DNA]</scope>
    <source>
        <strain evidence="6 7">TBG75A20</strain>
    </source>
</reference>
<evidence type="ECO:0000313" key="6">
    <source>
        <dbReference type="EMBL" id="PSJ29417.1"/>
    </source>
</evidence>
<keyword evidence="7" id="KW-1185">Reference proteome</keyword>
<dbReference type="Gene3D" id="1.10.357.10">
    <property type="entry name" value="Tetracycline Repressor, domain 2"/>
    <property type="match status" value="1"/>
</dbReference>
<dbReference type="InterPro" id="IPR001647">
    <property type="entry name" value="HTH_TetR"/>
</dbReference>
<feature type="DNA-binding region" description="H-T-H motif" evidence="4">
    <location>
        <begin position="27"/>
        <end position="46"/>
    </location>
</feature>
<keyword evidence="1" id="KW-0805">Transcription regulation</keyword>
<evidence type="ECO:0000256" key="4">
    <source>
        <dbReference type="PROSITE-ProRule" id="PRU00335"/>
    </source>
</evidence>
<evidence type="ECO:0000256" key="3">
    <source>
        <dbReference type="ARBA" id="ARBA00023163"/>
    </source>
</evidence>
<organism evidence="6 7">
    <name type="scientific">Streptosporangium nondiastaticum</name>
    <dbReference type="NCBI Taxonomy" id="35764"/>
    <lineage>
        <taxon>Bacteria</taxon>
        <taxon>Bacillati</taxon>
        <taxon>Actinomycetota</taxon>
        <taxon>Actinomycetes</taxon>
        <taxon>Streptosporangiales</taxon>
        <taxon>Streptosporangiaceae</taxon>
        <taxon>Streptosporangium</taxon>
    </lineage>
</organism>
<evidence type="ECO:0000259" key="5">
    <source>
        <dbReference type="PROSITE" id="PS50977"/>
    </source>
</evidence>
<dbReference type="PRINTS" id="PR00455">
    <property type="entry name" value="HTHTETR"/>
</dbReference>
<dbReference type="SUPFAM" id="SSF46689">
    <property type="entry name" value="Homeodomain-like"/>
    <property type="match status" value="1"/>
</dbReference>
<dbReference type="EMBL" id="PXWG01000010">
    <property type="protein sequence ID" value="PSJ29417.1"/>
    <property type="molecule type" value="Genomic_DNA"/>
</dbReference>
<evidence type="ECO:0000313" key="7">
    <source>
        <dbReference type="Proteomes" id="UP000242427"/>
    </source>
</evidence>
<evidence type="ECO:0000256" key="1">
    <source>
        <dbReference type="ARBA" id="ARBA00023015"/>
    </source>
</evidence>
<dbReference type="Proteomes" id="UP000242427">
    <property type="component" value="Unassembled WGS sequence"/>
</dbReference>
<keyword evidence="3" id="KW-0804">Transcription</keyword>
<dbReference type="SUPFAM" id="SSF48498">
    <property type="entry name" value="Tetracyclin repressor-like, C-terminal domain"/>
    <property type="match status" value="1"/>
</dbReference>
<comment type="caution">
    <text evidence="6">The sequence shown here is derived from an EMBL/GenBank/DDBJ whole genome shotgun (WGS) entry which is preliminary data.</text>
</comment>
<sequence length="204" mass="21622">MDITEADGRLLDAAEALFYEHGIQAVGMDRIRAASGVSLKRLYQRFPSKDVLVEAYLRRRDGRWRGALAEYVATRPSAVERPLAVFDWLEEWFGEPDFRGCAFINAYGELGTASPAVSEAVRDHKAEVLRYLHGLVRDAGAAEPGPVAEQLAVLADGAITAAAIGGTPAPARSARKAASTVLEAAGVAQRQPAGCPAPGGHTVG</sequence>
<dbReference type="InterPro" id="IPR036271">
    <property type="entry name" value="Tet_transcr_reg_TetR-rel_C_sf"/>
</dbReference>
<protein>
    <submittedName>
        <fullName evidence="6">TetR family transcriptional regulator</fullName>
    </submittedName>
</protein>
<dbReference type="RefSeq" id="WP_106674925.1">
    <property type="nucleotide sequence ID" value="NZ_PXWG01000010.1"/>
</dbReference>
<name>A0A9X7JT81_9ACTN</name>
<dbReference type="InterPro" id="IPR011075">
    <property type="entry name" value="TetR_C"/>
</dbReference>
<keyword evidence="2 4" id="KW-0238">DNA-binding</keyword>
<dbReference type="Pfam" id="PF16925">
    <property type="entry name" value="TetR_C_13"/>
    <property type="match status" value="1"/>
</dbReference>
<dbReference type="AlphaFoldDB" id="A0A9X7JT81"/>
<dbReference type="InterPro" id="IPR009057">
    <property type="entry name" value="Homeodomain-like_sf"/>
</dbReference>
<accession>A0A9X7JT81</accession>
<dbReference type="OrthoDB" id="4214267at2"/>